<keyword evidence="5" id="KW-1185">Reference proteome</keyword>
<keyword evidence="1 4" id="KW-0808">Transferase</keyword>
<dbReference type="CDD" id="cd01449">
    <property type="entry name" value="TST_Repeat_2"/>
    <property type="match status" value="1"/>
</dbReference>
<dbReference type="EMBL" id="JAAKZG010000007">
    <property type="protein sequence ID" value="NGN42997.1"/>
    <property type="molecule type" value="Genomic_DNA"/>
</dbReference>
<dbReference type="Proteomes" id="UP000481252">
    <property type="component" value="Unassembled WGS sequence"/>
</dbReference>
<dbReference type="InterPro" id="IPR001307">
    <property type="entry name" value="Thiosulphate_STrfase_CS"/>
</dbReference>
<dbReference type="GO" id="GO:0004792">
    <property type="term" value="F:thiosulfate-cyanide sulfurtransferase activity"/>
    <property type="evidence" value="ECO:0007669"/>
    <property type="project" value="InterPro"/>
</dbReference>
<reference evidence="4 5" key="1">
    <citation type="submission" date="2020-02" db="EMBL/GenBank/DDBJ databases">
        <title>Genome sequence of the type strain CGMCC 1.15528 of Mesorhizobium zhangyense.</title>
        <authorList>
            <person name="Gao J."/>
            <person name="Sun J."/>
        </authorList>
    </citation>
    <scope>NUCLEOTIDE SEQUENCE [LARGE SCALE GENOMIC DNA]</scope>
    <source>
        <strain evidence="4 5">CGMCC 1.15528</strain>
    </source>
</reference>
<feature type="domain" description="Rhodanese" evidence="3">
    <location>
        <begin position="203"/>
        <end position="288"/>
    </location>
</feature>
<dbReference type="PROSITE" id="PS00380">
    <property type="entry name" value="RHODANESE_1"/>
    <property type="match status" value="1"/>
</dbReference>
<dbReference type="AlphaFoldDB" id="A0A7C9R8X4"/>
<sequence>MSRQIHPEYLVSTEWLEAHISDPDVLVFDCTTRIVPDAKTIYRTEPVIDRFVEGHIPGAQFIDVQKDFSDNTHRYKFMLPPAEQFAEKAAAFGVADCKKVILYSTMDPWWATRVWWLFRVFGFDNVAVLDGGFDKWARENRALETGPARMRAAGRFQPILRSHMVADRAEVLAAIGDGAVCTISGRLPSQFVGIDGNSYGRPGSVPGSVNVPAASLIDPETKTYLPIDALRQRFAHLPIEGKRVIAYCGHGIAASADAFVLAMLGYENVAIYDASLSEWAADDTLPIAVG</sequence>
<dbReference type="InterPro" id="IPR001763">
    <property type="entry name" value="Rhodanese-like_dom"/>
</dbReference>
<dbReference type="PANTHER" id="PTHR11364">
    <property type="entry name" value="THIOSULFATE SULFERTANSFERASE"/>
    <property type="match status" value="1"/>
</dbReference>
<dbReference type="SMART" id="SM00450">
    <property type="entry name" value="RHOD"/>
    <property type="match status" value="2"/>
</dbReference>
<evidence type="ECO:0000256" key="2">
    <source>
        <dbReference type="ARBA" id="ARBA00022737"/>
    </source>
</evidence>
<dbReference type="Gene3D" id="3.40.250.10">
    <property type="entry name" value="Rhodanese-like domain"/>
    <property type="match status" value="2"/>
</dbReference>
<dbReference type="InterPro" id="IPR045078">
    <property type="entry name" value="TST/MPST-like"/>
</dbReference>
<evidence type="ECO:0000259" key="3">
    <source>
        <dbReference type="PROSITE" id="PS50206"/>
    </source>
</evidence>
<name>A0A7C9R8X4_9HYPH</name>
<dbReference type="PANTHER" id="PTHR11364:SF27">
    <property type="entry name" value="SULFURTRANSFERASE"/>
    <property type="match status" value="1"/>
</dbReference>
<protein>
    <submittedName>
        <fullName evidence="4">Sulfurtransferase</fullName>
    </submittedName>
</protein>
<evidence type="ECO:0000313" key="4">
    <source>
        <dbReference type="EMBL" id="NGN42997.1"/>
    </source>
</evidence>
<organism evidence="4 5">
    <name type="scientific">Mesorhizobium zhangyense</name>
    <dbReference type="NCBI Taxonomy" id="1776730"/>
    <lineage>
        <taxon>Bacteria</taxon>
        <taxon>Pseudomonadati</taxon>
        <taxon>Pseudomonadota</taxon>
        <taxon>Alphaproteobacteria</taxon>
        <taxon>Hyphomicrobiales</taxon>
        <taxon>Phyllobacteriaceae</taxon>
        <taxon>Mesorhizobium</taxon>
    </lineage>
</organism>
<gene>
    <name evidence="4" type="ORF">G6N74_18150</name>
</gene>
<accession>A0A7C9R8X4</accession>
<evidence type="ECO:0000256" key="1">
    <source>
        <dbReference type="ARBA" id="ARBA00022679"/>
    </source>
</evidence>
<feature type="domain" description="Rhodanese" evidence="3">
    <location>
        <begin position="21"/>
        <end position="145"/>
    </location>
</feature>
<keyword evidence="2" id="KW-0677">Repeat</keyword>
<dbReference type="SUPFAM" id="SSF52821">
    <property type="entry name" value="Rhodanese/Cell cycle control phosphatase"/>
    <property type="match status" value="2"/>
</dbReference>
<dbReference type="Pfam" id="PF00581">
    <property type="entry name" value="Rhodanese"/>
    <property type="match status" value="2"/>
</dbReference>
<proteinExistence type="predicted"/>
<dbReference type="PROSITE" id="PS50206">
    <property type="entry name" value="RHODANESE_3"/>
    <property type="match status" value="2"/>
</dbReference>
<dbReference type="InterPro" id="IPR036873">
    <property type="entry name" value="Rhodanese-like_dom_sf"/>
</dbReference>
<dbReference type="CDD" id="cd01448">
    <property type="entry name" value="TST_Repeat_1"/>
    <property type="match status" value="1"/>
</dbReference>
<evidence type="ECO:0000313" key="5">
    <source>
        <dbReference type="Proteomes" id="UP000481252"/>
    </source>
</evidence>
<dbReference type="RefSeq" id="WP_165119359.1">
    <property type="nucleotide sequence ID" value="NZ_JAAKZG010000007.1"/>
</dbReference>
<comment type="caution">
    <text evidence="4">The sequence shown here is derived from an EMBL/GenBank/DDBJ whole genome shotgun (WGS) entry which is preliminary data.</text>
</comment>